<dbReference type="NCBIfam" id="NF040697">
    <property type="entry name" value="VPA1267_fam"/>
    <property type="match status" value="1"/>
</dbReference>
<evidence type="ECO:0000313" key="1">
    <source>
        <dbReference type="EMBL" id="PNI06245.1"/>
    </source>
</evidence>
<evidence type="ECO:0000313" key="2">
    <source>
        <dbReference type="Proteomes" id="UP000236449"/>
    </source>
</evidence>
<organism evidence="1 2">
    <name type="scientific">Vibrio diazotrophicus</name>
    <dbReference type="NCBI Taxonomy" id="685"/>
    <lineage>
        <taxon>Bacteria</taxon>
        <taxon>Pseudomonadati</taxon>
        <taxon>Pseudomonadota</taxon>
        <taxon>Gammaproteobacteria</taxon>
        <taxon>Vibrionales</taxon>
        <taxon>Vibrionaceae</taxon>
        <taxon>Vibrio</taxon>
    </lineage>
</organism>
<gene>
    <name evidence="1" type="ORF">C1N32_04395</name>
</gene>
<dbReference type="EMBL" id="POSK01000002">
    <property type="protein sequence ID" value="PNI06245.1"/>
    <property type="molecule type" value="Genomic_DNA"/>
</dbReference>
<sequence length="140" mass="16031">MGGMMMAKGTDNIKAFTDWMKNKTDSEYRKFEYRGRLNRSEIAKEAGIGYSAFKQNPKLKEMIATLENKLISYGVFSGSDTVLAEDEGMEKSCEHELPSNYLNIIEENQRLKGLVATQKMELMRYKELSEVMTELGLIPR</sequence>
<dbReference type="InterPro" id="IPR049841">
    <property type="entry name" value="VPA1267-like"/>
</dbReference>
<reference evidence="1 2" key="1">
    <citation type="submission" date="2018-01" db="EMBL/GenBank/DDBJ databases">
        <title>Draft genome sequences of six Vibrio diazotrophicus strains isolated from deep-sea sediments of the Baltic Sea.</title>
        <authorList>
            <person name="Castillo D."/>
            <person name="Vandieken V."/>
            <person name="Chiang O."/>
            <person name="Middelboe M."/>
        </authorList>
    </citation>
    <scope>NUCLEOTIDE SEQUENCE [LARGE SCALE GENOMIC DNA]</scope>
    <source>
        <strain evidence="1 2">60.27F</strain>
    </source>
</reference>
<accession>A0A2J8I6T5</accession>
<comment type="caution">
    <text evidence="1">The sequence shown here is derived from an EMBL/GenBank/DDBJ whole genome shotgun (WGS) entry which is preliminary data.</text>
</comment>
<dbReference type="Proteomes" id="UP000236449">
    <property type="component" value="Unassembled WGS sequence"/>
</dbReference>
<dbReference type="AlphaFoldDB" id="A0A2J8I6T5"/>
<protein>
    <submittedName>
        <fullName evidence="1">Uncharacterized protein</fullName>
    </submittedName>
</protein>
<name>A0A2J8I6T5_VIBDI</name>
<proteinExistence type="predicted"/>